<sequence>MSLLKKIILGLFLSSFIGYLEWGKESEFIAEIEYDLLLKMGDTPEAFLHPFILLPLLGQIVLLLSFLVPKPKFWVVLLASTGIALLFLMLLFIGLLDWNPKITLFTLPFLVFYSFLITRRKSLTLVKS</sequence>
<proteinExistence type="predicted"/>
<feature type="transmembrane region" description="Helical" evidence="1">
    <location>
        <begin position="47"/>
        <end position="68"/>
    </location>
</feature>
<feature type="transmembrane region" description="Helical" evidence="1">
    <location>
        <begin position="75"/>
        <end position="96"/>
    </location>
</feature>
<name>A0A7Y3RAZ8_9FLAO</name>
<feature type="transmembrane region" description="Helical" evidence="1">
    <location>
        <begin position="102"/>
        <end position="118"/>
    </location>
</feature>
<evidence type="ECO:0000313" key="2">
    <source>
        <dbReference type="EMBL" id="NNT73214.1"/>
    </source>
</evidence>
<comment type="caution">
    <text evidence="2">The sequence shown here is derived from an EMBL/GenBank/DDBJ whole genome shotgun (WGS) entry which is preliminary data.</text>
</comment>
<accession>A0A7Y3RAZ8</accession>
<keyword evidence="1" id="KW-0472">Membrane</keyword>
<protein>
    <recommendedName>
        <fullName evidence="4">DoxX family protein</fullName>
    </recommendedName>
</protein>
<evidence type="ECO:0000256" key="1">
    <source>
        <dbReference type="SAM" id="Phobius"/>
    </source>
</evidence>
<keyword evidence="1" id="KW-0812">Transmembrane</keyword>
<dbReference type="EMBL" id="JABEVX010000011">
    <property type="protein sequence ID" value="NNT73214.1"/>
    <property type="molecule type" value="Genomic_DNA"/>
</dbReference>
<dbReference type="Proteomes" id="UP000536509">
    <property type="component" value="Unassembled WGS sequence"/>
</dbReference>
<keyword evidence="3" id="KW-1185">Reference proteome</keyword>
<gene>
    <name evidence="2" type="ORF">HKT18_13395</name>
</gene>
<dbReference type="AlphaFoldDB" id="A0A7Y3RAZ8"/>
<keyword evidence="1" id="KW-1133">Transmembrane helix</keyword>
<organism evidence="2 3">
    <name type="scientific">Flavobacterium rivulicola</name>
    <dbReference type="NCBI Taxonomy" id="2732161"/>
    <lineage>
        <taxon>Bacteria</taxon>
        <taxon>Pseudomonadati</taxon>
        <taxon>Bacteroidota</taxon>
        <taxon>Flavobacteriia</taxon>
        <taxon>Flavobacteriales</taxon>
        <taxon>Flavobacteriaceae</taxon>
        <taxon>Flavobacterium</taxon>
    </lineage>
</organism>
<evidence type="ECO:0000313" key="3">
    <source>
        <dbReference type="Proteomes" id="UP000536509"/>
    </source>
</evidence>
<evidence type="ECO:0008006" key="4">
    <source>
        <dbReference type="Google" id="ProtNLM"/>
    </source>
</evidence>
<dbReference type="RefSeq" id="WP_171223373.1">
    <property type="nucleotide sequence ID" value="NZ_CP121446.1"/>
</dbReference>
<reference evidence="2 3" key="1">
    <citation type="submission" date="2020-05" db="EMBL/GenBank/DDBJ databases">
        <title>Draft genome of Flavobacterium sp. IMCC34852.</title>
        <authorList>
            <person name="Song J."/>
            <person name="Cho J.-C."/>
        </authorList>
    </citation>
    <scope>NUCLEOTIDE SEQUENCE [LARGE SCALE GENOMIC DNA]</scope>
    <source>
        <strain evidence="2 3">IMCC34852</strain>
    </source>
</reference>